<evidence type="ECO:0000256" key="1">
    <source>
        <dbReference type="ARBA" id="ARBA00000677"/>
    </source>
</evidence>
<dbReference type="PANTHER" id="PTHR43390">
    <property type="entry name" value="SIGNAL PEPTIDASE I"/>
    <property type="match status" value="1"/>
</dbReference>
<dbReference type="InterPro" id="IPR019757">
    <property type="entry name" value="Pept_S26A_signal_pept_1_Lys-AS"/>
</dbReference>
<evidence type="ECO:0000313" key="10">
    <source>
        <dbReference type="Proteomes" id="UP000193978"/>
    </source>
</evidence>
<feature type="transmembrane region" description="Helical" evidence="7">
    <location>
        <begin position="118"/>
        <end position="135"/>
    </location>
</feature>
<feature type="transmembrane region" description="Helical" evidence="7">
    <location>
        <begin position="176"/>
        <end position="198"/>
    </location>
</feature>
<evidence type="ECO:0000256" key="2">
    <source>
        <dbReference type="ARBA" id="ARBA00009370"/>
    </source>
</evidence>
<keyword evidence="5 7" id="KW-0378">Hydrolase</keyword>
<keyword evidence="7" id="KW-0812">Transmembrane</keyword>
<organism evidence="9 10">
    <name type="scientific">Methylocystis bryophila</name>
    <dbReference type="NCBI Taxonomy" id="655015"/>
    <lineage>
        <taxon>Bacteria</taxon>
        <taxon>Pseudomonadati</taxon>
        <taxon>Pseudomonadota</taxon>
        <taxon>Alphaproteobacteria</taxon>
        <taxon>Hyphomicrobiales</taxon>
        <taxon>Methylocystaceae</taxon>
        <taxon>Methylocystis</taxon>
    </lineage>
</organism>
<evidence type="ECO:0000256" key="7">
    <source>
        <dbReference type="RuleBase" id="RU362042"/>
    </source>
</evidence>
<protein>
    <recommendedName>
        <fullName evidence="4 7">Signal peptidase I</fullName>
        <ecNumber evidence="3 7">3.4.21.89</ecNumber>
    </recommendedName>
</protein>
<evidence type="ECO:0000256" key="5">
    <source>
        <dbReference type="ARBA" id="ARBA00022801"/>
    </source>
</evidence>
<dbReference type="SUPFAM" id="SSF51306">
    <property type="entry name" value="LexA/Signal peptidase"/>
    <property type="match status" value="1"/>
</dbReference>
<comment type="catalytic activity">
    <reaction evidence="1 7">
        <text>Cleavage of hydrophobic, N-terminal signal or leader sequences from secreted and periplasmic proteins.</text>
        <dbReference type="EC" id="3.4.21.89"/>
    </reaction>
</comment>
<evidence type="ECO:0000259" key="8">
    <source>
        <dbReference type="Pfam" id="PF10502"/>
    </source>
</evidence>
<dbReference type="Proteomes" id="UP000193978">
    <property type="component" value="Chromosome"/>
</dbReference>
<dbReference type="NCBIfam" id="TIGR02227">
    <property type="entry name" value="sigpep_I_bact"/>
    <property type="match status" value="1"/>
</dbReference>
<dbReference type="AlphaFoldDB" id="A0A1W6MVI6"/>
<comment type="subcellular location">
    <subcellularLocation>
        <location evidence="7">Membrane</location>
        <topology evidence="7">Single-pass type II membrane protein</topology>
    </subcellularLocation>
</comment>
<feature type="transmembrane region" description="Helical" evidence="7">
    <location>
        <begin position="31"/>
        <end position="49"/>
    </location>
</feature>
<feature type="domain" description="Peptidase S26" evidence="8">
    <location>
        <begin position="182"/>
        <end position="383"/>
    </location>
</feature>
<keyword evidence="7" id="KW-0472">Membrane</keyword>
<dbReference type="Pfam" id="PF10502">
    <property type="entry name" value="Peptidase_S26"/>
    <property type="match status" value="1"/>
</dbReference>
<comment type="similarity">
    <text evidence="2 7">Belongs to the peptidase S26 family.</text>
</comment>
<dbReference type="RefSeq" id="WP_102938091.1">
    <property type="nucleotide sequence ID" value="NZ_AP027149.1"/>
</dbReference>
<dbReference type="EMBL" id="CP019948">
    <property type="protein sequence ID" value="ARN81611.1"/>
    <property type="molecule type" value="Genomic_DNA"/>
</dbReference>
<proteinExistence type="inferred from homology"/>
<evidence type="ECO:0000256" key="3">
    <source>
        <dbReference type="ARBA" id="ARBA00013208"/>
    </source>
</evidence>
<dbReference type="InterPro" id="IPR036286">
    <property type="entry name" value="LexA/Signal_pep-like_sf"/>
</dbReference>
<dbReference type="PRINTS" id="PR00727">
    <property type="entry name" value="LEADERPTASE"/>
</dbReference>
<dbReference type="CDD" id="cd06530">
    <property type="entry name" value="S26_SPase_I"/>
    <property type="match status" value="1"/>
</dbReference>
<accession>A0A1W6MVI6</accession>
<feature type="active site" evidence="6">
    <location>
        <position position="208"/>
    </location>
</feature>
<dbReference type="GO" id="GO:0004252">
    <property type="term" value="F:serine-type endopeptidase activity"/>
    <property type="evidence" value="ECO:0007669"/>
    <property type="project" value="InterPro"/>
</dbReference>
<feature type="active site" evidence="6">
    <location>
        <position position="269"/>
    </location>
</feature>
<keyword evidence="10" id="KW-1185">Reference proteome</keyword>
<feature type="transmembrane region" description="Helical" evidence="7">
    <location>
        <begin position="69"/>
        <end position="97"/>
    </location>
</feature>
<evidence type="ECO:0000256" key="4">
    <source>
        <dbReference type="ARBA" id="ARBA00019232"/>
    </source>
</evidence>
<dbReference type="PANTHER" id="PTHR43390:SF1">
    <property type="entry name" value="CHLOROPLAST PROCESSING PEPTIDASE"/>
    <property type="match status" value="1"/>
</dbReference>
<dbReference type="OrthoDB" id="7830750at2"/>
<dbReference type="InterPro" id="IPR019758">
    <property type="entry name" value="Pept_S26A_signal_pept_1_CS"/>
</dbReference>
<evidence type="ECO:0000313" key="9">
    <source>
        <dbReference type="EMBL" id="ARN81611.1"/>
    </source>
</evidence>
<evidence type="ECO:0000256" key="6">
    <source>
        <dbReference type="PIRSR" id="PIRSR600223-1"/>
    </source>
</evidence>
<dbReference type="STRING" id="655015.B1812_11615"/>
<name>A0A1W6MVI6_9HYPH</name>
<comment type="caution">
    <text evidence="7">Lacks conserved residue(s) required for the propagation of feature annotation.</text>
</comment>
<sequence length="407" mass="43336">MKASISPWRSLWLSPGDTIARVVAENPRRNVLALAAVSGAVEALCLLDGELLGAPLASLPQASNVPVLVLVTVAGALGGVVNLYLSGFLINLAARLFDGEGSPLTTRAALAWSSPPSALGGALALLFRALGAWGIGAGDTFSVLASAAPLTFELWGWVAAVAMVARVQRFSWPNALVALSLVEIVAAVVLALTVRTFLFQPFNAPSRSMEPTLLVGDYFFVNKFAYGYSRFSLPLAAPIISGRLFAAEPKRGDVVVFALPRDPQTAYVKRIIGLPGDRVQLIAGRLYINGEIVPRRAVSGASEDGAVPTYEETLPGGVVHSIAEEFGDAAFLDNTEVFEVPPGSYFVLGDNRDNSMDSRVSPEKKGIGYVPFENLIGRVAWVFFSLQPAEDGKRRSVRGERAGRLVR</sequence>
<dbReference type="InterPro" id="IPR000223">
    <property type="entry name" value="Pept_S26A_signal_pept_1"/>
</dbReference>
<gene>
    <name evidence="9" type="ORF">B1812_11615</name>
</gene>
<dbReference type="GO" id="GO:0006465">
    <property type="term" value="P:signal peptide processing"/>
    <property type="evidence" value="ECO:0007669"/>
    <property type="project" value="InterPro"/>
</dbReference>
<dbReference type="PROSITE" id="PS00760">
    <property type="entry name" value="SPASE_I_2"/>
    <property type="match status" value="1"/>
</dbReference>
<keyword evidence="7" id="KW-1133">Transmembrane helix</keyword>
<dbReference type="GO" id="GO:0016020">
    <property type="term" value="C:membrane"/>
    <property type="evidence" value="ECO:0007669"/>
    <property type="project" value="UniProtKB-SubCell"/>
</dbReference>
<feature type="transmembrane region" description="Helical" evidence="7">
    <location>
        <begin position="141"/>
        <end position="164"/>
    </location>
</feature>
<dbReference type="EC" id="3.4.21.89" evidence="3 7"/>
<keyword evidence="7" id="KW-0645">Protease</keyword>
<dbReference type="InterPro" id="IPR019533">
    <property type="entry name" value="Peptidase_S26"/>
</dbReference>
<dbReference type="Gene3D" id="2.10.109.10">
    <property type="entry name" value="Umud Fragment, subunit A"/>
    <property type="match status" value="1"/>
</dbReference>
<dbReference type="KEGG" id="mbry:B1812_11615"/>
<reference evidence="9 10" key="1">
    <citation type="submission" date="2017-02" db="EMBL/GenBank/DDBJ databases">
        <authorList>
            <person name="Peterson S.W."/>
        </authorList>
    </citation>
    <scope>NUCLEOTIDE SEQUENCE [LARGE SCALE GENOMIC DNA]</scope>
    <source>
        <strain evidence="9 10">S285</strain>
    </source>
</reference>
<dbReference type="PROSITE" id="PS00761">
    <property type="entry name" value="SPASE_I_3"/>
    <property type="match status" value="1"/>
</dbReference>
<dbReference type="GO" id="GO:0009003">
    <property type="term" value="F:signal peptidase activity"/>
    <property type="evidence" value="ECO:0007669"/>
    <property type="project" value="UniProtKB-EC"/>
</dbReference>